<dbReference type="InterPro" id="IPR007785">
    <property type="entry name" value="Anamorsin"/>
</dbReference>
<evidence type="ECO:0000256" key="5">
    <source>
        <dbReference type="ARBA" id="ARBA00022490"/>
    </source>
</evidence>
<accession>A0A0N4U8L5</accession>
<organism evidence="11 12">
    <name type="scientific">Dracunculus medinensis</name>
    <name type="common">Guinea worm</name>
    <dbReference type="NCBI Taxonomy" id="318479"/>
    <lineage>
        <taxon>Eukaryota</taxon>
        <taxon>Metazoa</taxon>
        <taxon>Ecdysozoa</taxon>
        <taxon>Nematoda</taxon>
        <taxon>Chromadorea</taxon>
        <taxon>Rhabditida</taxon>
        <taxon>Spirurina</taxon>
        <taxon>Dracunculoidea</taxon>
        <taxon>Dracunculidae</taxon>
        <taxon>Dracunculus</taxon>
    </lineage>
</organism>
<keyword evidence="5" id="KW-0963">Cytoplasm</keyword>
<evidence type="ECO:0000313" key="12">
    <source>
        <dbReference type="WBParaSite" id="DME_0000339601-mRNA-1"/>
    </source>
</evidence>
<dbReference type="GO" id="GO:0046872">
    <property type="term" value="F:metal ion binding"/>
    <property type="evidence" value="ECO:0007669"/>
    <property type="project" value="UniProtKB-KW"/>
</dbReference>
<name>A0A0N4U8L5_DRAME</name>
<dbReference type="PANTHER" id="PTHR13273:SF14">
    <property type="entry name" value="ANAMORSIN"/>
    <property type="match status" value="1"/>
</dbReference>
<keyword evidence="6" id="KW-0479">Metal-binding</keyword>
<keyword evidence="7" id="KW-0408">Iron</keyword>
<reference evidence="12" key="1">
    <citation type="submission" date="2017-02" db="UniProtKB">
        <authorList>
            <consortium name="WormBaseParasite"/>
        </authorList>
    </citation>
    <scope>IDENTIFICATION</scope>
</reference>
<dbReference type="GO" id="GO:0005737">
    <property type="term" value="C:cytoplasm"/>
    <property type="evidence" value="ECO:0007669"/>
    <property type="project" value="UniProtKB-SubCell"/>
</dbReference>
<proteinExistence type="inferred from homology"/>
<dbReference type="PANTHER" id="PTHR13273">
    <property type="entry name" value="ANAMORSIN"/>
    <property type="match status" value="1"/>
</dbReference>
<keyword evidence="9" id="KW-0496">Mitochondrion</keyword>
<evidence type="ECO:0000256" key="4">
    <source>
        <dbReference type="ARBA" id="ARBA00022485"/>
    </source>
</evidence>
<evidence type="ECO:0000256" key="7">
    <source>
        <dbReference type="ARBA" id="ARBA00023004"/>
    </source>
</evidence>
<sequence length="116" mass="12971">LDFKKYETHYNSFSKIWNLDADEMIDENELLTKEDFKRPVPSSDCGISYKGKKRACKNCTCGLAEMEAAGKSQILPQSSCGNCYLGDAFRCSSCPYRGLPPFKPGEIVQLSIVDDL</sequence>
<dbReference type="InterPro" id="IPR046408">
    <property type="entry name" value="CIAPIN1"/>
</dbReference>
<protein>
    <submittedName>
        <fullName evidence="12">Fe-S cluster assembly protein DRE2</fullName>
    </submittedName>
</protein>
<dbReference type="Pfam" id="PF05093">
    <property type="entry name" value="CIAPIN1"/>
    <property type="match status" value="2"/>
</dbReference>
<keyword evidence="4" id="KW-0004">4Fe-4S</keyword>
<feature type="domain" description="Anamorsin C-terminal" evidence="10">
    <location>
        <begin position="42"/>
        <end position="72"/>
    </location>
</feature>
<evidence type="ECO:0000256" key="8">
    <source>
        <dbReference type="ARBA" id="ARBA00023014"/>
    </source>
</evidence>
<keyword evidence="8" id="KW-0411">Iron-sulfur</keyword>
<dbReference type="AlphaFoldDB" id="A0A0N4U8L5"/>
<evidence type="ECO:0000259" key="10">
    <source>
        <dbReference type="Pfam" id="PF05093"/>
    </source>
</evidence>
<feature type="domain" description="Anamorsin C-terminal" evidence="10">
    <location>
        <begin position="77"/>
        <end position="110"/>
    </location>
</feature>
<evidence type="ECO:0000256" key="1">
    <source>
        <dbReference type="ARBA" id="ARBA00001966"/>
    </source>
</evidence>
<evidence type="ECO:0000256" key="9">
    <source>
        <dbReference type="ARBA" id="ARBA00023128"/>
    </source>
</evidence>
<dbReference type="GO" id="GO:0016226">
    <property type="term" value="P:iron-sulfur cluster assembly"/>
    <property type="evidence" value="ECO:0007669"/>
    <property type="project" value="InterPro"/>
</dbReference>
<dbReference type="WBParaSite" id="DME_0000339601-mRNA-1">
    <property type="protein sequence ID" value="DME_0000339601-mRNA-1"/>
    <property type="gene ID" value="DME_0000339601"/>
</dbReference>
<evidence type="ECO:0000256" key="6">
    <source>
        <dbReference type="ARBA" id="ARBA00022723"/>
    </source>
</evidence>
<comment type="cofactor">
    <cofactor evidence="1">
        <name>[4Fe-4S] cluster</name>
        <dbReference type="ChEBI" id="CHEBI:49883"/>
    </cofactor>
</comment>
<evidence type="ECO:0000256" key="2">
    <source>
        <dbReference type="ARBA" id="ARBA00004496"/>
    </source>
</evidence>
<evidence type="ECO:0000256" key="3">
    <source>
        <dbReference type="ARBA" id="ARBA00008169"/>
    </source>
</evidence>
<evidence type="ECO:0000313" key="11">
    <source>
        <dbReference type="Proteomes" id="UP000038040"/>
    </source>
</evidence>
<comment type="subcellular location">
    <subcellularLocation>
        <location evidence="2">Cytoplasm</location>
    </subcellularLocation>
</comment>
<dbReference type="Proteomes" id="UP000038040">
    <property type="component" value="Unplaced"/>
</dbReference>
<comment type="similarity">
    <text evidence="3">Belongs to the anamorsin family.</text>
</comment>
<dbReference type="GO" id="GO:0051539">
    <property type="term" value="F:4 iron, 4 sulfur cluster binding"/>
    <property type="evidence" value="ECO:0007669"/>
    <property type="project" value="UniProtKB-KW"/>
</dbReference>